<gene>
    <name evidence="1" type="ORF">OG469_25150</name>
</gene>
<name>A0ABZ1WCK5_9ACTN</name>
<evidence type="ECO:0000313" key="1">
    <source>
        <dbReference type="EMBL" id="WUS58512.1"/>
    </source>
</evidence>
<protein>
    <submittedName>
        <fullName evidence="1">Uncharacterized protein</fullName>
    </submittedName>
</protein>
<dbReference type="EMBL" id="CP108482">
    <property type="protein sequence ID" value="WUS58512.1"/>
    <property type="molecule type" value="Genomic_DNA"/>
</dbReference>
<organism evidence="1 2">
    <name type="scientific">Kitasatospora herbaricolor</name>
    <dbReference type="NCBI Taxonomy" id="68217"/>
    <lineage>
        <taxon>Bacteria</taxon>
        <taxon>Bacillati</taxon>
        <taxon>Actinomycetota</taxon>
        <taxon>Actinomycetes</taxon>
        <taxon>Kitasatosporales</taxon>
        <taxon>Streptomycetaceae</taxon>
        <taxon>Kitasatospora</taxon>
    </lineage>
</organism>
<evidence type="ECO:0000313" key="2">
    <source>
        <dbReference type="Proteomes" id="UP001432014"/>
    </source>
</evidence>
<dbReference type="Proteomes" id="UP001432014">
    <property type="component" value="Chromosome"/>
</dbReference>
<reference evidence="1 2" key="1">
    <citation type="submission" date="2022-10" db="EMBL/GenBank/DDBJ databases">
        <title>The complete genomes of actinobacterial strains from the NBC collection.</title>
        <authorList>
            <person name="Joergensen T.S."/>
            <person name="Alvarez Arevalo M."/>
            <person name="Sterndorff E.B."/>
            <person name="Faurdal D."/>
            <person name="Vuksanovic O."/>
            <person name="Mourched A.-S."/>
            <person name="Charusanti P."/>
            <person name="Shaw S."/>
            <person name="Blin K."/>
            <person name="Weber T."/>
        </authorList>
    </citation>
    <scope>NUCLEOTIDE SEQUENCE [LARGE SCALE GENOMIC DNA]</scope>
    <source>
        <strain evidence="1 2">NBC_01247</strain>
    </source>
</reference>
<dbReference type="RefSeq" id="WP_329495262.1">
    <property type="nucleotide sequence ID" value="NZ_CP108460.1"/>
</dbReference>
<keyword evidence="2" id="KW-1185">Reference proteome</keyword>
<sequence>MQWNGRERYLRASRGCEAGRELERWQYEISGGGRTWYVLDVGDRTVWITYAGTGHPKATD</sequence>
<accession>A0ABZ1WCK5</accession>
<proteinExistence type="predicted"/>